<accession>A0A3A3G188</accession>
<evidence type="ECO:0000313" key="1">
    <source>
        <dbReference type="EMBL" id="RJF95206.1"/>
    </source>
</evidence>
<organism evidence="1 2">
    <name type="scientific">Noviherbaspirillum saxi</name>
    <dbReference type="NCBI Taxonomy" id="2320863"/>
    <lineage>
        <taxon>Bacteria</taxon>
        <taxon>Pseudomonadati</taxon>
        <taxon>Pseudomonadota</taxon>
        <taxon>Betaproteobacteria</taxon>
        <taxon>Burkholderiales</taxon>
        <taxon>Oxalobacteraceae</taxon>
        <taxon>Noviherbaspirillum</taxon>
    </lineage>
</organism>
<comment type="caution">
    <text evidence="1">The sequence shown here is derived from an EMBL/GenBank/DDBJ whole genome shotgun (WGS) entry which is preliminary data.</text>
</comment>
<dbReference type="Pfam" id="PF10932">
    <property type="entry name" value="DUF2783"/>
    <property type="match status" value="1"/>
</dbReference>
<dbReference type="OrthoDB" id="6460891at2"/>
<reference evidence="2" key="1">
    <citation type="submission" date="2018-09" db="EMBL/GenBank/DDBJ databases">
        <authorList>
            <person name="Zhu H."/>
        </authorList>
    </citation>
    <scope>NUCLEOTIDE SEQUENCE [LARGE SCALE GENOMIC DNA]</scope>
    <source>
        <strain evidence="2">K1R23-30</strain>
    </source>
</reference>
<dbReference type="EMBL" id="QYUO01000002">
    <property type="protein sequence ID" value="RJF95206.1"/>
    <property type="molecule type" value="Genomic_DNA"/>
</dbReference>
<dbReference type="Proteomes" id="UP000265955">
    <property type="component" value="Unassembled WGS sequence"/>
</dbReference>
<dbReference type="RefSeq" id="WP_119770357.1">
    <property type="nucleotide sequence ID" value="NZ_QYUO01000002.1"/>
</dbReference>
<evidence type="ECO:0000313" key="2">
    <source>
        <dbReference type="Proteomes" id="UP000265955"/>
    </source>
</evidence>
<keyword evidence="2" id="KW-1185">Reference proteome</keyword>
<dbReference type="AlphaFoldDB" id="A0A3A3G188"/>
<sequence>MNTHPNIIDSDTFYATLIAANERLSLEQSAELAMRLVFLLANQIGDAQTLANCIDIARKPFTQSHGEPQ</sequence>
<proteinExistence type="predicted"/>
<name>A0A3A3G188_9BURK</name>
<gene>
    <name evidence="1" type="ORF">D3871_17295</name>
</gene>
<protein>
    <submittedName>
        <fullName evidence="1">DUF2783 domain-containing protein</fullName>
    </submittedName>
</protein>
<dbReference type="InterPro" id="IPR021233">
    <property type="entry name" value="DUF2783"/>
</dbReference>